<name>A0ABY7X2C5_9BACL</name>
<gene>
    <name evidence="1" type="ORF">PTI97_07015</name>
</gene>
<accession>A0ABY7X2C5</accession>
<evidence type="ECO:0000313" key="1">
    <source>
        <dbReference type="EMBL" id="WDH77260.1"/>
    </source>
</evidence>
<dbReference type="RefSeq" id="WP_274357703.1">
    <property type="nucleotide sequence ID" value="NZ_CP118099.1"/>
</dbReference>
<organism evidence="1 2">
    <name type="scientific">Exiguobacterium marinum</name>
    <dbReference type="NCBI Taxonomy" id="273528"/>
    <lineage>
        <taxon>Bacteria</taxon>
        <taxon>Bacillati</taxon>
        <taxon>Bacillota</taxon>
        <taxon>Bacilli</taxon>
        <taxon>Bacillales</taxon>
        <taxon>Bacillales Family XII. Incertae Sedis</taxon>
        <taxon>Exiguobacterium</taxon>
    </lineage>
</organism>
<protein>
    <submittedName>
        <fullName evidence="1">Uncharacterized protein</fullName>
    </submittedName>
</protein>
<dbReference type="EMBL" id="CP118099">
    <property type="protein sequence ID" value="WDH77260.1"/>
    <property type="molecule type" value="Genomic_DNA"/>
</dbReference>
<keyword evidence="2" id="KW-1185">Reference proteome</keyword>
<sequence length="238" mass="27836">MMSKDLSNHHNPLELVVIPSHALRDREATYLIFRHLENEQFPLLIERKRTARDSRKRRFSFKSQEEELVTTKTIENREVLESELTLSSNEVILLRGERDWILSYYEDGLTLQGNQVKRVATTGIVQMETFFEHVVRGAFPIKLAFGLCGTFAPFENVFRFILLNPDWKGLIEHELLPQLQIPKAKNVWQSLSYPTYEQTLETFIAEFHPNILGNFILAQDADDTYYFIDHVNGDIMIF</sequence>
<reference evidence="1 2" key="1">
    <citation type="submission" date="2023-02" db="EMBL/GenBank/DDBJ databases">
        <title>A bacterium isolated from plastisphere.</title>
        <authorList>
            <person name="Sun Y."/>
        </authorList>
    </citation>
    <scope>NUCLEOTIDE SEQUENCE [LARGE SCALE GENOMIC DNA]</scope>
    <source>
        <strain evidence="2">a-1</strain>
    </source>
</reference>
<evidence type="ECO:0000313" key="2">
    <source>
        <dbReference type="Proteomes" id="UP001213680"/>
    </source>
</evidence>
<dbReference type="Proteomes" id="UP001213680">
    <property type="component" value="Chromosome"/>
</dbReference>
<proteinExistence type="predicted"/>